<evidence type="ECO:0000256" key="1">
    <source>
        <dbReference type="SAM" id="MobiDB-lite"/>
    </source>
</evidence>
<comment type="caution">
    <text evidence="2">The sequence shown here is derived from an EMBL/GenBank/DDBJ whole genome shotgun (WGS) entry which is preliminary data.</text>
</comment>
<protein>
    <submittedName>
        <fullName evidence="2">Uncharacterized protein</fullName>
    </submittedName>
</protein>
<evidence type="ECO:0000313" key="2">
    <source>
        <dbReference type="EMBL" id="RCK06395.1"/>
    </source>
</evidence>
<evidence type="ECO:0000313" key="3">
    <source>
        <dbReference type="Proteomes" id="UP000252419"/>
    </source>
</evidence>
<organism evidence="2 3">
    <name type="scientific">Thalassospira xianhensis MCCC 1A02616</name>
    <dbReference type="NCBI Taxonomy" id="1177929"/>
    <lineage>
        <taxon>Bacteria</taxon>
        <taxon>Pseudomonadati</taxon>
        <taxon>Pseudomonadota</taxon>
        <taxon>Alphaproteobacteria</taxon>
        <taxon>Rhodospirillales</taxon>
        <taxon>Thalassospiraceae</taxon>
        <taxon>Thalassospira</taxon>
    </lineage>
</organism>
<proteinExistence type="predicted"/>
<feature type="compositionally biased region" description="Polar residues" evidence="1">
    <location>
        <begin position="164"/>
        <end position="173"/>
    </location>
</feature>
<feature type="compositionally biased region" description="Polar residues" evidence="1">
    <location>
        <begin position="200"/>
        <end position="214"/>
    </location>
</feature>
<dbReference type="Proteomes" id="UP000252419">
    <property type="component" value="Unassembled WGS sequence"/>
</dbReference>
<feature type="compositionally biased region" description="Low complexity" evidence="1">
    <location>
        <begin position="188"/>
        <end position="199"/>
    </location>
</feature>
<reference evidence="2 3" key="1">
    <citation type="submission" date="2014-07" db="EMBL/GenBank/DDBJ databases">
        <title>Draft genome sequence of Thalassospira xianhensis P-4 (MCCC 1A02616).</title>
        <authorList>
            <person name="Lai Q."/>
            <person name="Shao Z."/>
        </authorList>
    </citation>
    <scope>NUCLEOTIDE SEQUENCE [LARGE SCALE GENOMIC DNA]</scope>
    <source>
        <strain evidence="2 3">MCCC 1A02616</strain>
    </source>
</reference>
<gene>
    <name evidence="2" type="ORF">TH5_09390</name>
</gene>
<sequence length="228" mass="23195">MVSVLSRRGQSVAVNVRLSGSLAKRVSSFPVKSEVMVLGELSKDGIVEVSDDFGEFRVSGVALSKTETSPAVADRPAAPAGFATSQKPVATTTAVHGKPIGQTVGTKPSVPTKSNNIGPRPGGLFGRSPFGLPGAGAAKPSTPETTPATVEAKNSTGGGMFATSHATSSSMLTQPQDPNPQDDGDAGDGSSSVSQASSVKLPTTKPSSHAQSGKQLPDKDEIDDEIPW</sequence>
<name>A0A367UDK2_9PROT</name>
<feature type="compositionally biased region" description="Polar residues" evidence="1">
    <location>
        <begin position="103"/>
        <end position="117"/>
    </location>
</feature>
<dbReference type="AlphaFoldDB" id="A0A367UDK2"/>
<dbReference type="EMBL" id="JPWA01000008">
    <property type="protein sequence ID" value="RCK06395.1"/>
    <property type="molecule type" value="Genomic_DNA"/>
</dbReference>
<accession>A0A367UDK2</accession>
<feature type="region of interest" description="Disordered" evidence="1">
    <location>
        <begin position="98"/>
        <end position="228"/>
    </location>
</feature>
<keyword evidence="3" id="KW-1185">Reference proteome</keyword>
<feature type="compositionally biased region" description="Polar residues" evidence="1">
    <location>
        <begin position="142"/>
        <end position="155"/>
    </location>
</feature>